<sequence length="71" mass="8271">MIFEWSSVQQIRTVIDRIAGTELEWPPEDDGVYIVTFNHWENQPTSKAKQSHYILVVQQGTEIDFVHGLEI</sequence>
<accession>A0ABY1HJK0</accession>
<dbReference type="GeneID" id="61297477"/>
<dbReference type="RefSeq" id="WP_139291708.1">
    <property type="nucleotide sequence ID" value="NZ_CAWQZC010000025.1"/>
</dbReference>
<dbReference type="EMBL" id="FPLJ01000079">
    <property type="protein sequence ID" value="SGY98595.1"/>
    <property type="molecule type" value="Genomic_DNA"/>
</dbReference>
<comment type="caution">
    <text evidence="1">The sequence shown here is derived from an EMBL/GenBank/DDBJ whole genome shotgun (WGS) entry which is preliminary data.</text>
</comment>
<protein>
    <submittedName>
        <fullName evidence="1">Uncharacterized protein</fullName>
    </submittedName>
</protein>
<evidence type="ECO:0000313" key="2">
    <source>
        <dbReference type="Proteomes" id="UP000182660"/>
    </source>
</evidence>
<name>A0ABY1HJK0_9GAMM</name>
<evidence type="ECO:0000313" key="1">
    <source>
        <dbReference type="EMBL" id="SGY98595.1"/>
    </source>
</evidence>
<reference evidence="1 2" key="1">
    <citation type="submission" date="2016-11" db="EMBL/GenBank/DDBJ databases">
        <authorList>
            <person name="Klemetsen T."/>
        </authorList>
    </citation>
    <scope>NUCLEOTIDE SEQUENCE [LARGE SCALE GENOMIC DNA]</scope>
    <source>
        <strain evidence="1">MT 2528</strain>
    </source>
</reference>
<organism evidence="1 2">
    <name type="scientific">Moritella viscosa</name>
    <dbReference type="NCBI Taxonomy" id="80854"/>
    <lineage>
        <taxon>Bacteria</taxon>
        <taxon>Pseudomonadati</taxon>
        <taxon>Pseudomonadota</taxon>
        <taxon>Gammaproteobacteria</taxon>
        <taxon>Alteromonadales</taxon>
        <taxon>Moritellaceae</taxon>
        <taxon>Moritella</taxon>
    </lineage>
</organism>
<proteinExistence type="predicted"/>
<gene>
    <name evidence="1" type="ORF">MT2528_3664</name>
</gene>
<keyword evidence="2" id="KW-1185">Reference proteome</keyword>
<dbReference type="Proteomes" id="UP000182660">
    <property type="component" value="Unassembled WGS sequence"/>
</dbReference>